<dbReference type="GO" id="GO:0008236">
    <property type="term" value="F:serine-type peptidase activity"/>
    <property type="evidence" value="ECO:0007669"/>
    <property type="project" value="UniProtKB-KW"/>
</dbReference>
<dbReference type="GO" id="GO:0006508">
    <property type="term" value="P:proteolysis"/>
    <property type="evidence" value="ECO:0007669"/>
    <property type="project" value="UniProtKB-KW"/>
</dbReference>
<evidence type="ECO:0000256" key="3">
    <source>
        <dbReference type="ARBA" id="ARBA00012463"/>
    </source>
</evidence>
<evidence type="ECO:0000259" key="10">
    <source>
        <dbReference type="SMART" id="SM00939"/>
    </source>
</evidence>
<dbReference type="InterPro" id="IPR029058">
    <property type="entry name" value="AB_hydrolase_fold"/>
</dbReference>
<dbReference type="InterPro" id="IPR013736">
    <property type="entry name" value="Xaa-Pro_dipept_C"/>
</dbReference>
<dbReference type="AlphaFoldDB" id="A0A7W9KR47"/>
<evidence type="ECO:0000256" key="7">
    <source>
        <dbReference type="ARBA" id="ARBA00022825"/>
    </source>
</evidence>
<comment type="caution">
    <text evidence="11">The sequence shown here is derived from an EMBL/GenBank/DDBJ whole genome shotgun (WGS) entry which is preliminary data.</text>
</comment>
<dbReference type="PRINTS" id="PR00923">
    <property type="entry name" value="LACTOPTASE"/>
</dbReference>
<dbReference type="EMBL" id="JACHIR010000002">
    <property type="protein sequence ID" value="MBB5896913.1"/>
    <property type="molecule type" value="Genomic_DNA"/>
</dbReference>
<evidence type="ECO:0000256" key="8">
    <source>
        <dbReference type="ARBA" id="ARBA00030045"/>
    </source>
</evidence>
<keyword evidence="7" id="KW-0720">Serine protease</keyword>
<evidence type="ECO:0000256" key="5">
    <source>
        <dbReference type="ARBA" id="ARBA00022670"/>
    </source>
</evidence>
<keyword evidence="9" id="KW-0732">Signal</keyword>
<dbReference type="Pfam" id="PF08530">
    <property type="entry name" value="PepX_C"/>
    <property type="match status" value="1"/>
</dbReference>
<dbReference type="SUPFAM" id="SSF49785">
    <property type="entry name" value="Galactose-binding domain-like"/>
    <property type="match status" value="1"/>
</dbReference>
<dbReference type="Gene3D" id="2.60.120.260">
    <property type="entry name" value="Galactose-binding domain-like"/>
    <property type="match status" value="1"/>
</dbReference>
<accession>A0A7W9KR47</accession>
<dbReference type="SUPFAM" id="SSF53474">
    <property type="entry name" value="alpha/beta-Hydrolases"/>
    <property type="match status" value="1"/>
</dbReference>
<dbReference type="Pfam" id="PF02129">
    <property type="entry name" value="Peptidase_S15"/>
    <property type="match status" value="1"/>
</dbReference>
<protein>
    <recommendedName>
        <fullName evidence="3">Xaa-Pro dipeptidyl-peptidase</fullName>
        <ecNumber evidence="3">3.4.14.11</ecNumber>
    </recommendedName>
    <alternativeName>
        <fullName evidence="8">X-prolyl-dipeptidyl aminopeptidase</fullName>
    </alternativeName>
</protein>
<dbReference type="GO" id="GO:0008239">
    <property type="term" value="F:dipeptidyl-peptidase activity"/>
    <property type="evidence" value="ECO:0007669"/>
    <property type="project" value="UniProtKB-EC"/>
</dbReference>
<dbReference type="InterPro" id="IPR000383">
    <property type="entry name" value="Xaa-Pro-like_dom"/>
</dbReference>
<dbReference type="InterPro" id="IPR008252">
    <property type="entry name" value="Pept_S15_Xpro"/>
</dbReference>
<evidence type="ECO:0000256" key="1">
    <source>
        <dbReference type="ARBA" id="ARBA00000123"/>
    </source>
</evidence>
<feature type="signal peptide" evidence="9">
    <location>
        <begin position="1"/>
        <end position="24"/>
    </location>
</feature>
<dbReference type="SMART" id="SM00939">
    <property type="entry name" value="PepX_C"/>
    <property type="match status" value="1"/>
</dbReference>
<dbReference type="Gene3D" id="3.40.50.1820">
    <property type="entry name" value="alpha/beta hydrolase"/>
    <property type="match status" value="2"/>
</dbReference>
<proteinExistence type="inferred from homology"/>
<gene>
    <name evidence="11" type="ORF">BJ998_008172</name>
</gene>
<feature type="domain" description="Xaa-Pro dipeptidyl-peptidase C-terminal" evidence="10">
    <location>
        <begin position="372"/>
        <end position="672"/>
    </location>
</feature>
<organism evidence="11 12">
    <name type="scientific">Kutzneria kofuensis</name>
    <dbReference type="NCBI Taxonomy" id="103725"/>
    <lineage>
        <taxon>Bacteria</taxon>
        <taxon>Bacillati</taxon>
        <taxon>Actinomycetota</taxon>
        <taxon>Actinomycetes</taxon>
        <taxon>Pseudonocardiales</taxon>
        <taxon>Pseudonocardiaceae</taxon>
        <taxon>Kutzneria</taxon>
    </lineage>
</organism>
<dbReference type="GO" id="GO:0004177">
    <property type="term" value="F:aminopeptidase activity"/>
    <property type="evidence" value="ECO:0007669"/>
    <property type="project" value="UniProtKB-KW"/>
</dbReference>
<keyword evidence="4" id="KW-0031">Aminopeptidase</keyword>
<keyword evidence="5" id="KW-0645">Protease</keyword>
<comment type="catalytic activity">
    <reaction evidence="1">
        <text>Hydrolyzes Xaa-Pro-|- bonds to release unblocked, N-terminal dipeptides from substrates including Ala-Pro-|-p-nitroanilide and (sequentially) Tyr-Pro-|-Phe-Pro-|-Gly-Pro-|-Ile.</text>
        <dbReference type="EC" id="3.4.14.11"/>
    </reaction>
</comment>
<evidence type="ECO:0000313" key="12">
    <source>
        <dbReference type="Proteomes" id="UP000585638"/>
    </source>
</evidence>
<evidence type="ECO:0000313" key="11">
    <source>
        <dbReference type="EMBL" id="MBB5896913.1"/>
    </source>
</evidence>
<sequence>MRALFPVAAALITLALAAPQPAAAATPSAPCVSPRFTDGLAQNVFPADPTTWVRAEAWVQTPDDSDHDGLPDRVHVDITRPAATADPACHYRAPVVFEDSPYYAGIGPAENWNVDHPLGSPPATRPVTPDWPAKNTSPIISQVYESTWLPRGFAVVHAESPGTGLSTGCPTSGGPNETRAGKAVIDWLNGRAPAFTSATSADQVAANWATGKVAMMGTSYNGTLPEAVASTGVDGLAAIVPVSAISDWYDYYRANGMVRAPFTYQGEDLDVLADAVYSRSDRAICQPVLAALRAGEDRATGDFSAFWNDRNTMRDVRNVHAAVLVAHGDNDFNVMTKNMAQFYDAVKAQGVPHMLYFHQGGHGGAPPDVMINRWFTRYLFGVHNGVEQLPKAWIVREANACPPRQTTAVGDQSGTASLTVADATRLTLGFTVSIPVTGADGTVATATRIITAIPDAQHITLASAVATKPGEHIVGGATVGLACGSANPTPYAEWPDPATGLVTADLTAGAPGVGGLTLRPGSPQAETLTDDATVPAATSANAATSATRLVYQTPVLATNVRISGTPWASLWVASSAPKANLTVALVDYPPTGNGTILTRGWLDPANRDSAATSEPVTPGQFHRLRLDLQPKDAVVVAGHRLGLLVLSSDQEATIRPAPGTRLTVDLGRSNVTLPIVGGTSAFAAATGSGDATAGIAALRSTVASLNLPAREARDLQTKLDAAISAAKACAPLDGFLRALFDQVGSGRGVTAAQAVLLLSANQIELQLGCFSAGTVGPWVTPERVGQAWTRASRQVAETDLLDLAGMLGGSRDTLRGVAAAGQSVVTGRPDACWQVRNLSRQAHGDAAATVTRIADELRC</sequence>
<comment type="similarity">
    <text evidence="2">Belongs to the peptidase S15 family.</text>
</comment>
<reference evidence="11 12" key="1">
    <citation type="submission" date="2020-08" db="EMBL/GenBank/DDBJ databases">
        <title>Sequencing the genomes of 1000 actinobacteria strains.</title>
        <authorList>
            <person name="Klenk H.-P."/>
        </authorList>
    </citation>
    <scope>NUCLEOTIDE SEQUENCE [LARGE SCALE GENOMIC DNA]</scope>
    <source>
        <strain evidence="11 12">DSM 43851</strain>
    </source>
</reference>
<dbReference type="RefSeq" id="WP_184869399.1">
    <property type="nucleotide sequence ID" value="NZ_BAAAWY010000095.1"/>
</dbReference>
<keyword evidence="6" id="KW-0378">Hydrolase</keyword>
<evidence type="ECO:0000256" key="6">
    <source>
        <dbReference type="ARBA" id="ARBA00022801"/>
    </source>
</evidence>
<evidence type="ECO:0000256" key="2">
    <source>
        <dbReference type="ARBA" id="ARBA00010819"/>
    </source>
</evidence>
<dbReference type="Proteomes" id="UP000585638">
    <property type="component" value="Unassembled WGS sequence"/>
</dbReference>
<dbReference type="InterPro" id="IPR008979">
    <property type="entry name" value="Galactose-bd-like_sf"/>
</dbReference>
<keyword evidence="12" id="KW-1185">Reference proteome</keyword>
<dbReference type="EC" id="3.4.14.11" evidence="3"/>
<evidence type="ECO:0000256" key="4">
    <source>
        <dbReference type="ARBA" id="ARBA00022438"/>
    </source>
</evidence>
<evidence type="ECO:0000256" key="9">
    <source>
        <dbReference type="SAM" id="SignalP"/>
    </source>
</evidence>
<name>A0A7W9KR47_9PSEU</name>
<feature type="chain" id="PRO_5031188405" description="Xaa-Pro dipeptidyl-peptidase" evidence="9">
    <location>
        <begin position="25"/>
        <end position="859"/>
    </location>
</feature>